<dbReference type="GO" id="GO:0008973">
    <property type="term" value="F:phosphopentomutase activity"/>
    <property type="evidence" value="ECO:0007669"/>
    <property type="project" value="TreeGrafter"/>
</dbReference>
<comment type="similarity">
    <text evidence="2">Belongs to the phosphohexose mutase family.</text>
</comment>
<dbReference type="PROSITE" id="PS00710">
    <property type="entry name" value="PGM_PMM"/>
    <property type="match status" value="1"/>
</dbReference>
<evidence type="ECO:0000259" key="8">
    <source>
        <dbReference type="Pfam" id="PF02879"/>
    </source>
</evidence>
<feature type="domain" description="Alpha-D-phosphohexomutase alpha/beta/alpha" evidence="7">
    <location>
        <begin position="47"/>
        <end position="166"/>
    </location>
</feature>
<reference evidence="10" key="1">
    <citation type="submission" date="2019-07" db="EMBL/GenBank/DDBJ databases">
        <title>Annotation for the trematode Paragonimus miyazaki's.</title>
        <authorList>
            <person name="Choi Y.-J."/>
        </authorList>
    </citation>
    <scope>NUCLEOTIDE SEQUENCE</scope>
    <source>
        <strain evidence="10">Japan</strain>
    </source>
</reference>
<evidence type="ECO:0000313" key="10">
    <source>
        <dbReference type="EMBL" id="KAF7258703.1"/>
    </source>
</evidence>
<keyword evidence="11" id="KW-1185">Reference proteome</keyword>
<evidence type="ECO:0000256" key="4">
    <source>
        <dbReference type="ARBA" id="ARBA00022723"/>
    </source>
</evidence>
<dbReference type="SUPFAM" id="SSF55957">
    <property type="entry name" value="Phosphoglucomutase, C-terminal domain"/>
    <property type="match status" value="1"/>
</dbReference>
<evidence type="ECO:0000256" key="6">
    <source>
        <dbReference type="ARBA" id="ARBA00023235"/>
    </source>
</evidence>
<evidence type="ECO:0000256" key="1">
    <source>
        <dbReference type="ARBA" id="ARBA00001946"/>
    </source>
</evidence>
<dbReference type="InterPro" id="IPR005844">
    <property type="entry name" value="A-D-PHexomutase_a/b/a-I"/>
</dbReference>
<dbReference type="AlphaFoldDB" id="A0A8S9Z026"/>
<feature type="domain" description="Alpha-D-phosphohexomutase alpha/beta/alpha" evidence="9">
    <location>
        <begin position="336"/>
        <end position="462"/>
    </location>
</feature>
<evidence type="ECO:0000256" key="5">
    <source>
        <dbReference type="ARBA" id="ARBA00022842"/>
    </source>
</evidence>
<dbReference type="Pfam" id="PF02880">
    <property type="entry name" value="PGM_PMM_III"/>
    <property type="match status" value="1"/>
</dbReference>
<dbReference type="InterPro" id="IPR005845">
    <property type="entry name" value="A-D-PHexomutase_a/b/a-II"/>
</dbReference>
<keyword evidence="6" id="KW-0413">Isomerase</keyword>
<dbReference type="InterPro" id="IPR016055">
    <property type="entry name" value="A-D-PHexomutase_a/b/a-I/II/III"/>
</dbReference>
<evidence type="ECO:0008006" key="12">
    <source>
        <dbReference type="Google" id="ProtNLM"/>
    </source>
</evidence>
<dbReference type="Gene3D" id="3.40.120.10">
    <property type="entry name" value="Alpha-D-Glucose-1,6-Bisphosphate, subunit A, domain 3"/>
    <property type="match status" value="3"/>
</dbReference>
<dbReference type="Pfam" id="PF02879">
    <property type="entry name" value="PGM_PMM_II"/>
    <property type="match status" value="1"/>
</dbReference>
<keyword evidence="3" id="KW-0597">Phosphoprotein</keyword>
<dbReference type="Pfam" id="PF02878">
    <property type="entry name" value="PGM_PMM_I"/>
    <property type="match status" value="1"/>
</dbReference>
<comment type="cofactor">
    <cofactor evidence="1">
        <name>Mg(2+)</name>
        <dbReference type="ChEBI" id="CHEBI:18420"/>
    </cofactor>
</comment>
<protein>
    <recommendedName>
        <fullName evidence="12">Phosphoglucomutase</fullName>
    </recommendedName>
</protein>
<dbReference type="GO" id="GO:0005975">
    <property type="term" value="P:carbohydrate metabolic process"/>
    <property type="evidence" value="ECO:0007669"/>
    <property type="project" value="InterPro"/>
</dbReference>
<dbReference type="GO" id="GO:0000287">
    <property type="term" value="F:magnesium ion binding"/>
    <property type="evidence" value="ECO:0007669"/>
    <property type="project" value="InterPro"/>
</dbReference>
<organism evidence="10 11">
    <name type="scientific">Paragonimus skrjabini miyazakii</name>
    <dbReference type="NCBI Taxonomy" id="59628"/>
    <lineage>
        <taxon>Eukaryota</taxon>
        <taxon>Metazoa</taxon>
        <taxon>Spiralia</taxon>
        <taxon>Lophotrochozoa</taxon>
        <taxon>Platyhelminthes</taxon>
        <taxon>Trematoda</taxon>
        <taxon>Digenea</taxon>
        <taxon>Plagiorchiida</taxon>
        <taxon>Troglotremata</taxon>
        <taxon>Troglotrematidae</taxon>
        <taxon>Paragonimus</taxon>
    </lineage>
</organism>
<proteinExistence type="inferred from homology"/>
<dbReference type="PANTHER" id="PTHR45745:SF1">
    <property type="entry name" value="PHOSPHOGLUCOMUTASE 2B-RELATED"/>
    <property type="match status" value="1"/>
</dbReference>
<keyword evidence="4" id="KW-0479">Metal-binding</keyword>
<dbReference type="Proteomes" id="UP000822476">
    <property type="component" value="Unassembled WGS sequence"/>
</dbReference>
<dbReference type="InterPro" id="IPR005846">
    <property type="entry name" value="A-D-PHexomutase_a/b/a-III"/>
</dbReference>
<dbReference type="SUPFAM" id="SSF53738">
    <property type="entry name" value="Phosphoglucomutase, first 3 domains"/>
    <property type="match status" value="3"/>
</dbReference>
<dbReference type="EMBL" id="JTDE01001575">
    <property type="protein sequence ID" value="KAF7258703.1"/>
    <property type="molecule type" value="Genomic_DNA"/>
</dbReference>
<evidence type="ECO:0000259" key="7">
    <source>
        <dbReference type="Pfam" id="PF02878"/>
    </source>
</evidence>
<name>A0A8S9Z026_9TREM</name>
<dbReference type="InterPro" id="IPR036900">
    <property type="entry name" value="A-D-PHexomutase_C_sf"/>
</dbReference>
<sequence length="606" mass="67749">MEAGLVAKVEQWLQFDKASNEVTRSEILRLKEANDNEQLARLLLGRMEFGTAGLRAPMGPGNSQLNDLTIIQTTQGLLKYAALQFKDLKNDGIIVGFDGRYNSKKWAHYVANIFMIAGCIVYLFRECYPTPMLAFGVRHFKTALGVMITASHNPKEDNGYKVSASSAALRVTLGASPHDKGISACIEENLVPLESSWEIDLVESSSLCHNPLPELIETYCRLQKERMCFTPSTNVECREVFTYTAMHGVGWEAVKKISATFGFSHPLPVMEQIYPDPEMSTVKYPNPEEGRSALKLAISKAESVGSRIILANDPDADRLAVAEKQPNGQWKIFSGNELGAIFGAWIWSMWRKCNPKADVSKVGMLSSTVSSKILQTIAEKEGFYFEETLTGFKWMGNRADKLAKDGIRVLFAFEEAIGFMCGDVVLDKDGVGALAVISELIASVYRERSSLQEFLDSVYSKYGYHITNNSYYLCYDPQKISAMFERIRHWPDNPGPAGYPQALGRFRIVGIRDLTTGYDTAYPDSKARLPVSKSSQCITFRFDNDVCLTIRTSGTEPKVKYYSELRSQSNCGRTYAELTAELQELIDLMVDVFCEPEKNGFIARSF</sequence>
<gene>
    <name evidence="10" type="ORF">EG68_04187</name>
</gene>
<dbReference type="GO" id="GO:0006166">
    <property type="term" value="P:purine ribonucleoside salvage"/>
    <property type="evidence" value="ECO:0007669"/>
    <property type="project" value="TreeGrafter"/>
</dbReference>
<dbReference type="OrthoDB" id="8300170at2759"/>
<evidence type="ECO:0000313" key="11">
    <source>
        <dbReference type="Proteomes" id="UP000822476"/>
    </source>
</evidence>
<dbReference type="InterPro" id="IPR016066">
    <property type="entry name" value="A-D-PHexomutase_CS"/>
</dbReference>
<evidence type="ECO:0000259" key="9">
    <source>
        <dbReference type="Pfam" id="PF02880"/>
    </source>
</evidence>
<evidence type="ECO:0000256" key="2">
    <source>
        <dbReference type="ARBA" id="ARBA00010231"/>
    </source>
</evidence>
<dbReference type="CDD" id="cd05799">
    <property type="entry name" value="PGM2"/>
    <property type="match status" value="1"/>
</dbReference>
<dbReference type="PANTHER" id="PTHR45745">
    <property type="entry name" value="PHOSPHOMANNOMUTASE 45A"/>
    <property type="match status" value="1"/>
</dbReference>
<dbReference type="GO" id="GO:0005634">
    <property type="term" value="C:nucleus"/>
    <property type="evidence" value="ECO:0007669"/>
    <property type="project" value="TreeGrafter"/>
</dbReference>
<accession>A0A8S9Z026</accession>
<feature type="domain" description="Alpha-D-phosphohexomutase alpha/beta/alpha" evidence="8">
    <location>
        <begin position="240"/>
        <end position="324"/>
    </location>
</feature>
<keyword evidence="5" id="KW-0460">Magnesium</keyword>
<evidence type="ECO:0000256" key="3">
    <source>
        <dbReference type="ARBA" id="ARBA00022553"/>
    </source>
</evidence>
<comment type="caution">
    <text evidence="10">The sequence shown here is derived from an EMBL/GenBank/DDBJ whole genome shotgun (WGS) entry which is preliminary data.</text>
</comment>